<keyword evidence="1" id="KW-0812">Transmembrane</keyword>
<dbReference type="Pfam" id="PF07727">
    <property type="entry name" value="RVT_2"/>
    <property type="match status" value="1"/>
</dbReference>
<name>A0A0P1ANJ0_PLAHL</name>
<dbReference type="Proteomes" id="UP000054928">
    <property type="component" value="Unassembled WGS sequence"/>
</dbReference>
<evidence type="ECO:0000256" key="1">
    <source>
        <dbReference type="SAM" id="Phobius"/>
    </source>
</evidence>
<feature type="domain" description="Reverse transcriptase Ty1/copia-type" evidence="2">
    <location>
        <begin position="54"/>
        <end position="205"/>
    </location>
</feature>
<keyword evidence="1" id="KW-0472">Membrane</keyword>
<dbReference type="InterPro" id="IPR013103">
    <property type="entry name" value="RVT_2"/>
</dbReference>
<accession>A0A0P1ANJ0</accession>
<proteinExistence type="predicted"/>
<keyword evidence="4" id="KW-1185">Reference proteome</keyword>
<dbReference type="OrthoDB" id="413361at2759"/>
<keyword evidence="1" id="KW-1133">Transmembrane helix</keyword>
<dbReference type="EMBL" id="CCYD01000645">
    <property type="protein sequence ID" value="CEG42951.1"/>
    <property type="molecule type" value="Genomic_DNA"/>
</dbReference>
<protein>
    <submittedName>
        <fullName evidence="3">FOG: Transposon-encoded proteins with TYA, reverse transcriptase, integrase domains in various combinations</fullName>
    </submittedName>
</protein>
<sequence>MITRQTSKKKSNEETANLVINDPRAYNQAMKTKDNDLWTVAIKSELDSLKQNGTWKTVMKTEDMKILSTKWVFKTKTNAQVFGENFTLTNAPVMEMITAKVILAMAQHWKVPARHGDKPNAYVKASAEKEFPICIKIPQGMEIRDQVLKELGVNSVYEIVLLLLQSLYGLKQAGGIGKLIDLGLKQSIVELCLFYEKDDRGILLVVISWMIYWSLGPMTT</sequence>
<dbReference type="STRING" id="4781.A0A0P1ANJ0"/>
<dbReference type="GO" id="GO:0003964">
    <property type="term" value="F:RNA-directed DNA polymerase activity"/>
    <property type="evidence" value="ECO:0007669"/>
    <property type="project" value="UniProtKB-KW"/>
</dbReference>
<evidence type="ECO:0000259" key="2">
    <source>
        <dbReference type="Pfam" id="PF07727"/>
    </source>
</evidence>
<feature type="transmembrane region" description="Helical" evidence="1">
    <location>
        <begin position="201"/>
        <end position="219"/>
    </location>
</feature>
<keyword evidence="3" id="KW-0548">Nucleotidyltransferase</keyword>
<dbReference type="GeneID" id="36408239"/>
<dbReference type="AlphaFoldDB" id="A0A0P1ANJ0"/>
<keyword evidence="3" id="KW-0808">Transferase</keyword>
<dbReference type="RefSeq" id="XP_024579320.1">
    <property type="nucleotide sequence ID" value="XM_024728887.1"/>
</dbReference>
<reference evidence="4" key="1">
    <citation type="submission" date="2014-09" db="EMBL/GenBank/DDBJ databases">
        <authorList>
            <person name="Sharma Rahul"/>
            <person name="Thines Marco"/>
        </authorList>
    </citation>
    <scope>NUCLEOTIDE SEQUENCE [LARGE SCALE GENOMIC DNA]</scope>
</reference>
<organism evidence="3 4">
    <name type="scientific">Plasmopara halstedii</name>
    <name type="common">Downy mildew of sunflower</name>
    <dbReference type="NCBI Taxonomy" id="4781"/>
    <lineage>
        <taxon>Eukaryota</taxon>
        <taxon>Sar</taxon>
        <taxon>Stramenopiles</taxon>
        <taxon>Oomycota</taxon>
        <taxon>Peronosporomycetes</taxon>
        <taxon>Peronosporales</taxon>
        <taxon>Peronosporaceae</taxon>
        <taxon>Plasmopara</taxon>
    </lineage>
</organism>
<keyword evidence="3" id="KW-0695">RNA-directed DNA polymerase</keyword>
<evidence type="ECO:0000313" key="4">
    <source>
        <dbReference type="Proteomes" id="UP000054928"/>
    </source>
</evidence>
<evidence type="ECO:0000313" key="3">
    <source>
        <dbReference type="EMBL" id="CEG42951.1"/>
    </source>
</evidence>